<feature type="compositionally biased region" description="Polar residues" evidence="1">
    <location>
        <begin position="148"/>
        <end position="157"/>
    </location>
</feature>
<feature type="region of interest" description="Disordered" evidence="1">
    <location>
        <begin position="112"/>
        <end position="160"/>
    </location>
</feature>
<proteinExistence type="predicted"/>
<dbReference type="EMBL" id="LSSK01000208">
    <property type="protein sequence ID" value="OMH84356.1"/>
    <property type="molecule type" value="Genomic_DNA"/>
</dbReference>
<protein>
    <submittedName>
        <fullName evidence="2">Uncharacterized protein</fullName>
    </submittedName>
</protein>
<reference evidence="3" key="1">
    <citation type="submission" date="2017-01" db="EMBL/GenBank/DDBJ databases">
        <authorList>
            <person name="Wang Y."/>
            <person name="White M."/>
            <person name="Kvist S."/>
            <person name="Moncalvo J.-M."/>
        </authorList>
    </citation>
    <scope>NUCLEOTIDE SEQUENCE [LARGE SCALE GENOMIC DNA]</scope>
    <source>
        <strain evidence="3">COL-18-3</strain>
    </source>
</reference>
<evidence type="ECO:0000313" key="3">
    <source>
        <dbReference type="Proteomes" id="UP000188320"/>
    </source>
</evidence>
<comment type="caution">
    <text evidence="2">The sequence shown here is derived from an EMBL/GenBank/DDBJ whole genome shotgun (WGS) entry which is preliminary data.</text>
</comment>
<feature type="compositionally biased region" description="Basic and acidic residues" evidence="1">
    <location>
        <begin position="129"/>
        <end position="142"/>
    </location>
</feature>
<dbReference type="AlphaFoldDB" id="A0A1R1PTN7"/>
<accession>A0A1R1PTN7</accession>
<keyword evidence="3" id="KW-1185">Reference proteome</keyword>
<sequence length="352" mass="40390">MLNNHIKYLEEKESLGGEEDRSNFRLRRIYEYLEEHEALLNYINSPEFNPHDGDVVLECISEDCYPSCVTVNGFQSSDKESLKSKKIKGKILDANNLELAYSETENIEENLAVQNAERNEKNKLHKKNKTDTTDRTKKECNPKKKAASNDQDAVSSKQDVKRFSRLTIGKPSGSANGRDVPFSSKEEVEIVNKCKENKVCNDNAMYLELEEKRNFGTCGIIESKLKLENVCTLKTLREADMNNVTIDTQCMQTSFFYPFPEPGEADPYGDKKHLEYHGKYHEFCQEFGKDVFLGYCSEPEGWKMNYAHWNIGMTGHSIQERGAHISAENMLLSRAYPSVGNNNGFWKPRRMD</sequence>
<evidence type="ECO:0000256" key="1">
    <source>
        <dbReference type="SAM" id="MobiDB-lite"/>
    </source>
</evidence>
<gene>
    <name evidence="2" type="ORF">AX774_g2112</name>
</gene>
<dbReference type="Proteomes" id="UP000188320">
    <property type="component" value="Unassembled WGS sequence"/>
</dbReference>
<evidence type="ECO:0000313" key="2">
    <source>
        <dbReference type="EMBL" id="OMH84356.1"/>
    </source>
</evidence>
<name>A0A1R1PTN7_ZANCU</name>
<organism evidence="2 3">
    <name type="scientific">Zancudomyces culisetae</name>
    <name type="common">Gut fungus</name>
    <name type="synonym">Smittium culisetae</name>
    <dbReference type="NCBI Taxonomy" id="1213189"/>
    <lineage>
        <taxon>Eukaryota</taxon>
        <taxon>Fungi</taxon>
        <taxon>Fungi incertae sedis</taxon>
        <taxon>Zoopagomycota</taxon>
        <taxon>Kickxellomycotina</taxon>
        <taxon>Harpellomycetes</taxon>
        <taxon>Harpellales</taxon>
        <taxon>Legeriomycetaceae</taxon>
        <taxon>Zancudomyces</taxon>
    </lineage>
</organism>